<proteinExistence type="inferred from homology"/>
<dbReference type="GO" id="GO:0043137">
    <property type="term" value="P:DNA replication, removal of RNA primer"/>
    <property type="evidence" value="ECO:0007669"/>
    <property type="project" value="TreeGrafter"/>
</dbReference>
<dbReference type="GO" id="GO:0004523">
    <property type="term" value="F:RNA-DNA hybrid ribonuclease activity"/>
    <property type="evidence" value="ECO:0007669"/>
    <property type="project" value="UniProtKB-UniRule"/>
</dbReference>
<dbReference type="InterPro" id="IPR017067">
    <property type="entry name" value="RNase_H1_euk"/>
</dbReference>
<dbReference type="GO" id="GO:0000287">
    <property type="term" value="F:magnesium ion binding"/>
    <property type="evidence" value="ECO:0007669"/>
    <property type="project" value="UniProtKB-UniRule"/>
</dbReference>
<dbReference type="PANTHER" id="PTHR10642:SF26">
    <property type="entry name" value="RIBONUCLEASE H1"/>
    <property type="match status" value="1"/>
</dbReference>
<dbReference type="Pfam" id="PF00075">
    <property type="entry name" value="RNase_H"/>
    <property type="match status" value="1"/>
</dbReference>
<evidence type="ECO:0000256" key="6">
    <source>
        <dbReference type="ARBA" id="ARBA00022723"/>
    </source>
</evidence>
<dbReference type="InterPro" id="IPR012337">
    <property type="entry name" value="RNaseH-like_sf"/>
</dbReference>
<dbReference type="SUPFAM" id="SSF55658">
    <property type="entry name" value="L9 N-domain-like"/>
    <property type="match status" value="1"/>
</dbReference>
<keyword evidence="5 10" id="KW-0540">Nuclease</keyword>
<evidence type="ECO:0000256" key="4">
    <source>
        <dbReference type="ARBA" id="ARBA00012180"/>
    </source>
</evidence>
<evidence type="ECO:0000256" key="5">
    <source>
        <dbReference type="ARBA" id="ARBA00022722"/>
    </source>
</evidence>
<dbReference type="Gene3D" id="3.30.420.10">
    <property type="entry name" value="Ribonuclease H-like superfamily/Ribonuclease H"/>
    <property type="match status" value="1"/>
</dbReference>
<evidence type="ECO:0000259" key="11">
    <source>
        <dbReference type="PROSITE" id="PS50879"/>
    </source>
</evidence>
<keyword evidence="13" id="KW-1185">Reference proteome</keyword>
<comment type="catalytic activity">
    <reaction evidence="1 10">
        <text>Endonucleolytic cleavage to 5'-phosphomonoester.</text>
        <dbReference type="EC" id="3.1.26.4"/>
    </reaction>
</comment>
<sequence length="293" mass="32124">MRLLPGVTSVLGEATHQAFYLTLNVYAYPSFLDADKSFLTEKEAQDFVAGKSKSTPGQEKFYGVAVGHKPGVYTEWTEAQMQILGAEKPKYKKFDNRKEAEAFVKSGGIIPVKKAAMAAMKDEDNSYGRTAKKQKSSSVLRVYTDGSALGNGKTGAIAGVGVFFGVGDERNVSEPLEGKIQTNNRAELTGVLRALEIAPENRDMEIVTDSSYAINCVTLWYKSWACRGWRKNNGEQAENQDLIKDIRKLIDTRDALGKDTQFTWIKGHNDDPGNTAADRLAVAGAQNAQAARR</sequence>
<dbReference type="PANTHER" id="PTHR10642">
    <property type="entry name" value="RIBONUCLEASE H1"/>
    <property type="match status" value="1"/>
</dbReference>
<dbReference type="FunCoup" id="A0A218YUB8">
    <property type="interactions" value="238"/>
</dbReference>
<dbReference type="Gene3D" id="3.40.970.10">
    <property type="entry name" value="Ribonuclease H1, N-terminal domain"/>
    <property type="match status" value="1"/>
</dbReference>
<comment type="cofactor">
    <cofactor evidence="2 10">
        <name>Mg(2+)</name>
        <dbReference type="ChEBI" id="CHEBI:18420"/>
    </cofactor>
</comment>
<dbReference type="SUPFAM" id="SSF53098">
    <property type="entry name" value="Ribonuclease H-like"/>
    <property type="match status" value="1"/>
</dbReference>
<dbReference type="CDD" id="cd09280">
    <property type="entry name" value="RNase_HI_eukaryote_like"/>
    <property type="match status" value="1"/>
</dbReference>
<evidence type="ECO:0000256" key="2">
    <source>
        <dbReference type="ARBA" id="ARBA00001946"/>
    </source>
</evidence>
<evidence type="ECO:0000256" key="10">
    <source>
        <dbReference type="PIRNR" id="PIRNR036852"/>
    </source>
</evidence>
<dbReference type="InterPro" id="IPR009027">
    <property type="entry name" value="Ribosomal_bL9/RNase_H1_N"/>
</dbReference>
<dbReference type="Pfam" id="PF01693">
    <property type="entry name" value="Cauli_VI"/>
    <property type="match status" value="1"/>
</dbReference>
<dbReference type="InterPro" id="IPR037056">
    <property type="entry name" value="RNase_H1_N_sf"/>
</dbReference>
<dbReference type="GO" id="GO:0003676">
    <property type="term" value="F:nucleic acid binding"/>
    <property type="evidence" value="ECO:0007669"/>
    <property type="project" value="UniProtKB-UniRule"/>
</dbReference>
<evidence type="ECO:0000256" key="3">
    <source>
        <dbReference type="ARBA" id="ARBA00005300"/>
    </source>
</evidence>
<evidence type="ECO:0000256" key="8">
    <source>
        <dbReference type="ARBA" id="ARBA00022801"/>
    </source>
</evidence>
<dbReference type="EMBL" id="MZNU01000389">
    <property type="protein sequence ID" value="OWO98592.1"/>
    <property type="molecule type" value="Genomic_DNA"/>
</dbReference>
<evidence type="ECO:0000256" key="9">
    <source>
        <dbReference type="ARBA" id="ARBA00022842"/>
    </source>
</evidence>
<dbReference type="InterPro" id="IPR002156">
    <property type="entry name" value="RNaseH_domain"/>
</dbReference>
<dbReference type="PROSITE" id="PS50879">
    <property type="entry name" value="RNASE_H_1"/>
    <property type="match status" value="1"/>
</dbReference>
<reference evidence="12 13" key="1">
    <citation type="submission" date="2017-04" db="EMBL/GenBank/DDBJ databases">
        <title>Draft genome sequence of Marssonina coronaria NL1: causal agent of apple blotch.</title>
        <authorList>
            <person name="Cheng Q."/>
        </authorList>
    </citation>
    <scope>NUCLEOTIDE SEQUENCE [LARGE SCALE GENOMIC DNA]</scope>
    <source>
        <strain evidence="12 13">NL1</strain>
    </source>
</reference>
<keyword evidence="8 10" id="KW-0378">Hydrolase</keyword>
<dbReference type="OrthoDB" id="407198at2759"/>
<dbReference type="InParanoid" id="A0A218YUB8"/>
<comment type="function">
    <text evidence="10">Endonuclease that specifically degrades the RNA of RNA-DNA hybrids.</text>
</comment>
<dbReference type="InterPro" id="IPR011320">
    <property type="entry name" value="RNase_H1_N"/>
</dbReference>
<dbReference type="InterPro" id="IPR036397">
    <property type="entry name" value="RNaseH_sf"/>
</dbReference>
<evidence type="ECO:0000256" key="1">
    <source>
        <dbReference type="ARBA" id="ARBA00000077"/>
    </source>
</evidence>
<evidence type="ECO:0000313" key="13">
    <source>
        <dbReference type="Proteomes" id="UP000242519"/>
    </source>
</evidence>
<feature type="domain" description="RNase H type-1" evidence="11">
    <location>
        <begin position="136"/>
        <end position="286"/>
    </location>
</feature>
<accession>A0A218YUB8</accession>
<keyword evidence="6 10" id="KW-0479">Metal-binding</keyword>
<gene>
    <name evidence="12" type="ORF">B2J93_2910</name>
</gene>
<dbReference type="PIRSF" id="PIRSF036852">
    <property type="entry name" value="Ribonuclease_H1_euk"/>
    <property type="match status" value="1"/>
</dbReference>
<keyword evidence="9 10" id="KW-0460">Magnesium</keyword>
<evidence type="ECO:0000313" key="12">
    <source>
        <dbReference type="EMBL" id="OWO98592.1"/>
    </source>
</evidence>
<comment type="caution">
    <text evidence="12">The sequence shown here is derived from an EMBL/GenBank/DDBJ whole genome shotgun (WGS) entry which is preliminary data.</text>
</comment>
<dbReference type="Proteomes" id="UP000242519">
    <property type="component" value="Unassembled WGS sequence"/>
</dbReference>
<evidence type="ECO:0000256" key="7">
    <source>
        <dbReference type="ARBA" id="ARBA00022759"/>
    </source>
</evidence>
<dbReference type="FunFam" id="3.30.420.10:FF:000090">
    <property type="entry name" value="Ribonuclease H"/>
    <property type="match status" value="1"/>
</dbReference>
<dbReference type="FunFam" id="3.40.970.10:FF:000001">
    <property type="entry name" value="Ribonuclease H1"/>
    <property type="match status" value="1"/>
</dbReference>
<dbReference type="InterPro" id="IPR050092">
    <property type="entry name" value="RNase_H"/>
</dbReference>
<protein>
    <recommendedName>
        <fullName evidence="4 10">Ribonuclease H</fullName>
        <shortName evidence="10">RNase H</shortName>
        <ecNumber evidence="4 10">3.1.26.4</ecNumber>
    </recommendedName>
</protein>
<name>A0A218YUB8_9HELO</name>
<dbReference type="EC" id="3.1.26.4" evidence="4 10"/>
<dbReference type="AlphaFoldDB" id="A0A218YUB8"/>
<keyword evidence="7 10" id="KW-0255">Endonuclease</keyword>
<dbReference type="STRING" id="503106.A0A218YUB8"/>
<organism evidence="12 13">
    <name type="scientific">Diplocarpon coronariae</name>
    <dbReference type="NCBI Taxonomy" id="2795749"/>
    <lineage>
        <taxon>Eukaryota</taxon>
        <taxon>Fungi</taxon>
        <taxon>Dikarya</taxon>
        <taxon>Ascomycota</taxon>
        <taxon>Pezizomycotina</taxon>
        <taxon>Leotiomycetes</taxon>
        <taxon>Helotiales</taxon>
        <taxon>Drepanopezizaceae</taxon>
        <taxon>Diplocarpon</taxon>
    </lineage>
</organism>
<comment type="similarity">
    <text evidence="3 10">Belongs to the RNase H family.</text>
</comment>